<protein>
    <submittedName>
        <fullName evidence="1">Uncharacterized protein</fullName>
    </submittedName>
</protein>
<gene>
    <name evidence="1" type="ORF">UFOVP420_56</name>
</gene>
<name>A0A6J5M406_9CAUD</name>
<evidence type="ECO:0000313" key="1">
    <source>
        <dbReference type="EMBL" id="CAB4141725.1"/>
    </source>
</evidence>
<proteinExistence type="predicted"/>
<dbReference type="EMBL" id="LR796394">
    <property type="protein sequence ID" value="CAB4141725.1"/>
    <property type="molecule type" value="Genomic_DNA"/>
</dbReference>
<reference evidence="1" key="1">
    <citation type="submission" date="2020-04" db="EMBL/GenBank/DDBJ databases">
        <authorList>
            <person name="Chiriac C."/>
            <person name="Salcher M."/>
            <person name="Ghai R."/>
            <person name="Kavagutti S V."/>
        </authorList>
    </citation>
    <scope>NUCLEOTIDE SEQUENCE</scope>
</reference>
<sequence>MSTYEQVLEALRRADAAGNTEDAKQLAAMAIRMRPRDVADVRPASSTGEVFVEGLRRGVASTPSLVSGLGAIIGQSPLGQPFFPPGLPGMRAPMEPSVSPTEAFQQSYQSTQRNITGLLGGQNVRPTTEAQKYLMSFGEGFGDLTNLFGGAGLARKGVQALAGGMAGVGGEFGGEVGEQLGGDFGRVLGGVTFSLFSGAGALKAGEAAIDKVRGAGKVDVADLANMEGLSRAQSLVSRAIDSDPDLLKRVNEIQARVKFVTGKDIGTGAGISGLDNAALRTTLTDLASKDLKFRGELAKLYADLQRAVAARAQTEFPSGPMQFPSQIKALEEVKVDFNKRVNAINDQLSNMTANLNLMGTTAPAQLGQSIQNLVVARERAAREALSPEYNSVKQQASDQGAILPAQDTQDLLNTAFDLFRRDPWGRQSDLLRLVNQQSENFKALRASRAPAPSGEMLPATTGPDLTMGLDITSLDSLKRRVAKDLRDVRDPAIREKLSLLQQRVDEALNKVENASGNINVNFRGENVTFGDAMRQLDTDYYTKVGIPFRDADAVQRISSQEYAEKIAPQIASSPTALSQFLRVAGDEGLPLAEKSIMSRLYHQSLTNGLIDYNKLDKLLTRDSNNGGYRDILDMTPGLKGRLQDSTQRAQALAAEKIALDDAVSAERIRIGTSFLRDYDSGGVERIASRMTGGEGRGYTARLMADINKLPVQEQSNVKMALRNQLVTQMLDSGDPFAYLRKNRTAFNSIYTPKELDGITAMADVARLSRKIDVDKLPVNKAALEEQNMMQRFLGGAKPQEVSNVLVNGIYSVLQKGYRIMGLIGQANIDQATKDAQRRLFLDPSGIDAIRNASMKLVTKDGKEIDWKKEVQARDLLNFAKVMGLNVARTGYIGGSVAASPSQIMTTETEPFYVYEE</sequence>
<organism evidence="1">
    <name type="scientific">uncultured Caudovirales phage</name>
    <dbReference type="NCBI Taxonomy" id="2100421"/>
    <lineage>
        <taxon>Viruses</taxon>
        <taxon>Duplodnaviria</taxon>
        <taxon>Heunggongvirae</taxon>
        <taxon>Uroviricota</taxon>
        <taxon>Caudoviricetes</taxon>
        <taxon>Peduoviridae</taxon>
        <taxon>Maltschvirus</taxon>
        <taxon>Maltschvirus maltsch</taxon>
    </lineage>
</organism>
<accession>A0A6J5M406</accession>